<name>A0A543FZM9_9FLAO</name>
<accession>A0A543FZM9</accession>
<dbReference type="AlphaFoldDB" id="A0A543FZM9"/>
<gene>
    <name evidence="2" type="ORF">BC670_0065</name>
</gene>
<feature type="region of interest" description="Disordered" evidence="1">
    <location>
        <begin position="711"/>
        <end position="732"/>
    </location>
</feature>
<dbReference type="Gene3D" id="2.180.10.10">
    <property type="entry name" value="RHS repeat-associated core"/>
    <property type="match status" value="1"/>
</dbReference>
<dbReference type="InterPro" id="IPR022385">
    <property type="entry name" value="Rhs_assc_core"/>
</dbReference>
<organism evidence="2 3">
    <name type="scientific">Flavobacterium branchiophilum</name>
    <dbReference type="NCBI Taxonomy" id="55197"/>
    <lineage>
        <taxon>Bacteria</taxon>
        <taxon>Pseudomonadati</taxon>
        <taxon>Bacteroidota</taxon>
        <taxon>Flavobacteriia</taxon>
        <taxon>Flavobacteriales</taxon>
        <taxon>Flavobacteriaceae</taxon>
        <taxon>Flavobacterium</taxon>
    </lineage>
</organism>
<dbReference type="NCBIfam" id="TIGR03696">
    <property type="entry name" value="Rhs_assc_core"/>
    <property type="match status" value="1"/>
</dbReference>
<reference evidence="2 3" key="1">
    <citation type="submission" date="2019-06" db="EMBL/GenBank/DDBJ databases">
        <title>Genomic Encyclopedia of Archaeal and Bacterial Type Strains, Phase II (KMG-II): from individual species to whole genera.</title>
        <authorList>
            <person name="Goeker M."/>
        </authorList>
    </citation>
    <scope>NUCLEOTIDE SEQUENCE [LARGE SCALE GENOMIC DNA]</scope>
    <source>
        <strain evidence="2 3">DSM 24789</strain>
    </source>
</reference>
<evidence type="ECO:0000256" key="1">
    <source>
        <dbReference type="SAM" id="MobiDB-lite"/>
    </source>
</evidence>
<comment type="caution">
    <text evidence="2">The sequence shown here is derived from an EMBL/GenBank/DDBJ whole genome shotgun (WGS) entry which is preliminary data.</text>
</comment>
<evidence type="ECO:0000313" key="2">
    <source>
        <dbReference type="EMBL" id="TQM39287.1"/>
    </source>
</evidence>
<protein>
    <submittedName>
        <fullName evidence="2">RHS repeat-associated protein</fullName>
    </submittedName>
</protein>
<feature type="compositionally biased region" description="Low complexity" evidence="1">
    <location>
        <begin position="758"/>
        <end position="778"/>
    </location>
</feature>
<dbReference type="RefSeq" id="WP_141841211.1">
    <property type="nucleotide sequence ID" value="NZ_VFPJ01000001.1"/>
</dbReference>
<feature type="region of interest" description="Disordered" evidence="1">
    <location>
        <begin position="747"/>
        <end position="778"/>
    </location>
</feature>
<evidence type="ECO:0000313" key="3">
    <source>
        <dbReference type="Proteomes" id="UP000320773"/>
    </source>
</evidence>
<sequence>MWYSNVVAPTGFKILSVNYYDDYNFPNGPTVFGTAYYNNSLKPKGLATGAWVRVCQGATDTKGETSYTLYDYKARAIQTKTVHYLGGYTQTDSNLDFVGKPISTETRHKRTATDAEIRVNEVFTYSAQDRLLTHTHQINGGAVQLLANNSYDELGQLTAKKVGGAATGTGLQNVNYSYNIRGWLTGINDINSLSKAGDPMDLFSFRINYQKPETATPLFNGNISETFWRTSSDNVLRKYSYSYDHLNRLLEAVYEKPVGPMAVTHSYDESLQYDKNGNILSLRRNGSYDSDVYLGGLMIDDLQYQYESNKLLKVVDYTNNPDGFSDNEADAEDPTNLSNVDYRYDLNGNMTMDMNKNITSITYNHLNMPTKIVFNSYDLTKIEYLYDANGIKLQKKVTIGSATTTDYMIGIQYKNSILQFIPTKEGYVNNTFSGGVNNFSYVFNYTDHLGNIRLSYAKDPNTGLLKIMEQNHYYPFGMKHSNYNSDVLVFSKIASSDKLITTITPFNKAAYNYKFQGQERQDELGLNWDSFKWRNYDYAIGRFMSIDPLAEKYVYNGVYNFAENRVIDGRELEGLEWVPGNQTQQWNAAFREVGETFLKTLDNIGAQFEQSFTAGREIAPATAVENTTTVSGGTNFYNSAMDSFYSNGTSTSRPFTFDISNTTKLVTEVSATGKAGPVQVTGSLTNEVNLKNGETTKTAKVVAGVGNNGVFVSNSKGSNDKKSSTRAGIQGEVSTPKVAGAYFKVSGSLSVGQKPQEKTTPNTNKANTNSSSQNKEKK</sequence>
<dbReference type="Proteomes" id="UP000320773">
    <property type="component" value="Unassembled WGS sequence"/>
</dbReference>
<proteinExistence type="predicted"/>
<dbReference type="EMBL" id="VFPJ01000001">
    <property type="protein sequence ID" value="TQM39287.1"/>
    <property type="molecule type" value="Genomic_DNA"/>
</dbReference>